<dbReference type="Proteomes" id="UP001085076">
    <property type="component" value="Miscellaneous, Linkage group lg01"/>
</dbReference>
<evidence type="ECO:0000256" key="1">
    <source>
        <dbReference type="SAM" id="MobiDB-lite"/>
    </source>
</evidence>
<organism evidence="2 3">
    <name type="scientific">Dioscorea zingiberensis</name>
    <dbReference type="NCBI Taxonomy" id="325984"/>
    <lineage>
        <taxon>Eukaryota</taxon>
        <taxon>Viridiplantae</taxon>
        <taxon>Streptophyta</taxon>
        <taxon>Embryophyta</taxon>
        <taxon>Tracheophyta</taxon>
        <taxon>Spermatophyta</taxon>
        <taxon>Magnoliopsida</taxon>
        <taxon>Liliopsida</taxon>
        <taxon>Dioscoreales</taxon>
        <taxon>Dioscoreaceae</taxon>
        <taxon>Dioscorea</taxon>
    </lineage>
</organism>
<accession>A0A9D5DBQ5</accession>
<keyword evidence="3" id="KW-1185">Reference proteome</keyword>
<feature type="region of interest" description="Disordered" evidence="1">
    <location>
        <begin position="469"/>
        <end position="516"/>
    </location>
</feature>
<reference evidence="2" key="1">
    <citation type="submission" date="2021-03" db="EMBL/GenBank/DDBJ databases">
        <authorList>
            <person name="Li Z."/>
            <person name="Yang C."/>
        </authorList>
    </citation>
    <scope>NUCLEOTIDE SEQUENCE</scope>
    <source>
        <strain evidence="2">Dzin_1.0</strain>
        <tissue evidence="2">Leaf</tissue>
    </source>
</reference>
<feature type="region of interest" description="Disordered" evidence="1">
    <location>
        <begin position="17"/>
        <end position="49"/>
    </location>
</feature>
<sequence length="516" mass="55807">MMSTNISKCNQSVARVNTAESTGLNRGFSPDTEKGIDSSSSSAKHSDGLKKNMVEKASDTSKMNHDPSFQRKIHRSIISSGSGKLLSSLKKNDHQICGDPPAGPILAHVKPSGLRMPSPTMGFFSQGKVSPSCSGQSQRTIQPVISKIPPPRKVTSEKLICESRPLSAATEQKPTMCTLATKSNSVHVVSSRSQAIPAPNCSKPSITALVRHPDVNSKLRMMPLHEHDREGLTSSGNPNWPTNGQSLLPVEAGEGRTVNPSLESNLSDDTHDANLLSENSGEHGIPCSKFSTKLHYACKLQECNLKQEDCDSVSSNLVKNPEVEDSKDGHYPVMIEDKHSIGNSICELQFGYTTKRVDHVTSMDDESSLRLNMEQKAENNVPCSSLNVDLSSSQGTGIPIQALMPETSYQTGISSQSEDAVIALLQEREHSDAVKSDAVPMKNQINAVPFSDEWLAAVESFGEEILELKTGPVQNSPPEKALPEPGPWSPVKRKAQDIGPFDCTKYSKNPSASETQ</sequence>
<dbReference type="GO" id="GO:0008017">
    <property type="term" value="F:microtubule binding"/>
    <property type="evidence" value="ECO:0007669"/>
    <property type="project" value="InterPro"/>
</dbReference>
<dbReference type="EMBL" id="JAGGNH010000001">
    <property type="protein sequence ID" value="KAJ0987687.1"/>
    <property type="molecule type" value="Genomic_DNA"/>
</dbReference>
<name>A0A9D5DBQ5_9LILI</name>
<dbReference type="AlphaFoldDB" id="A0A9D5DBQ5"/>
<proteinExistence type="predicted"/>
<protein>
    <submittedName>
        <fullName evidence="2">Uncharacterized protein</fullName>
    </submittedName>
</protein>
<comment type="caution">
    <text evidence="2">The sequence shown here is derived from an EMBL/GenBank/DDBJ whole genome shotgun (WGS) entry which is preliminary data.</text>
</comment>
<feature type="compositionally biased region" description="Polar residues" evidence="1">
    <location>
        <begin position="506"/>
        <end position="516"/>
    </location>
</feature>
<dbReference type="PANTHER" id="PTHR33737:SF2">
    <property type="entry name" value="OS12G0102700 PROTEIN"/>
    <property type="match status" value="1"/>
</dbReference>
<dbReference type="InterPro" id="IPR045882">
    <property type="entry name" value="GPT1/2"/>
</dbReference>
<evidence type="ECO:0000313" key="3">
    <source>
        <dbReference type="Proteomes" id="UP001085076"/>
    </source>
</evidence>
<evidence type="ECO:0000313" key="2">
    <source>
        <dbReference type="EMBL" id="KAJ0987687.1"/>
    </source>
</evidence>
<dbReference type="PANTHER" id="PTHR33737">
    <property type="entry name" value="OS05G0121800 PROTEIN"/>
    <property type="match status" value="1"/>
</dbReference>
<dbReference type="OrthoDB" id="1931260at2759"/>
<reference evidence="2" key="2">
    <citation type="journal article" date="2022" name="Hortic Res">
        <title>The genome of Dioscorea zingiberensis sheds light on the biosynthesis, origin and evolution of the medicinally important diosgenin saponins.</title>
        <authorList>
            <person name="Li Y."/>
            <person name="Tan C."/>
            <person name="Li Z."/>
            <person name="Guo J."/>
            <person name="Li S."/>
            <person name="Chen X."/>
            <person name="Wang C."/>
            <person name="Dai X."/>
            <person name="Yang H."/>
            <person name="Song W."/>
            <person name="Hou L."/>
            <person name="Xu J."/>
            <person name="Tong Z."/>
            <person name="Xu A."/>
            <person name="Yuan X."/>
            <person name="Wang W."/>
            <person name="Yang Q."/>
            <person name="Chen L."/>
            <person name="Sun Z."/>
            <person name="Wang K."/>
            <person name="Pan B."/>
            <person name="Chen J."/>
            <person name="Bao Y."/>
            <person name="Liu F."/>
            <person name="Qi X."/>
            <person name="Gang D.R."/>
            <person name="Wen J."/>
            <person name="Li J."/>
        </authorList>
    </citation>
    <scope>NUCLEOTIDE SEQUENCE</scope>
    <source>
        <strain evidence="2">Dzin_1.0</strain>
    </source>
</reference>
<gene>
    <name evidence="2" type="ORF">J5N97_006043</name>
</gene>